<evidence type="ECO:0008006" key="3">
    <source>
        <dbReference type="Google" id="ProtNLM"/>
    </source>
</evidence>
<accession>A0ABQ9IJA3</accession>
<protein>
    <recommendedName>
        <fullName evidence="3">NYN domain-containing protein</fullName>
    </recommendedName>
</protein>
<dbReference type="Proteomes" id="UP001159363">
    <property type="component" value="Chromosome 1"/>
</dbReference>
<comment type="caution">
    <text evidence="1">The sequence shown here is derived from an EMBL/GenBank/DDBJ whole genome shotgun (WGS) entry which is preliminary data.</text>
</comment>
<evidence type="ECO:0000313" key="1">
    <source>
        <dbReference type="EMBL" id="KAJ8896527.1"/>
    </source>
</evidence>
<reference evidence="1 2" key="1">
    <citation type="submission" date="2023-02" db="EMBL/GenBank/DDBJ databases">
        <title>LHISI_Scaffold_Assembly.</title>
        <authorList>
            <person name="Stuart O.P."/>
            <person name="Cleave R."/>
            <person name="Magrath M.J.L."/>
            <person name="Mikheyev A.S."/>
        </authorList>
    </citation>
    <scope>NUCLEOTIDE SEQUENCE [LARGE SCALE GENOMIC DNA]</scope>
    <source>
        <strain evidence="1">Daus_M_001</strain>
        <tissue evidence="1">Leg muscle</tissue>
    </source>
</reference>
<evidence type="ECO:0000313" key="2">
    <source>
        <dbReference type="Proteomes" id="UP001159363"/>
    </source>
</evidence>
<name>A0ABQ9IJA3_9NEOP</name>
<dbReference type="PANTHER" id="PTHR46704:SF1">
    <property type="entry name" value="TELOMERE LENGTH REGULATION PROTEIN TEL2 HOMOLOG"/>
    <property type="match status" value="1"/>
</dbReference>
<sequence>MQLIQEESYPGRSSFVFLPMIDMDLTNLSCVYSTLKILCAEANRHGVNPVVTFDQAIWWKAQVILNNEPLNSEFKDMVLVLGAFHTLMNFIGCVRHLMTESGFALNFHTGICYKYVLYVKRNFNDPEVVFDGYDNNPSIKDETHYKRSRGKEIVTIVFSEEMSFHSKKDNFFRSKPNKQQFIHLLSEHLVDSGCEVKHAKRDDDLLIAESAVQYSKEKNTLVIGEDIDLLVLLSFYSEMESKQLYFISSDKNSSHRKVWDKQKMKKVLGEEISSHVFFIHAVGGYDCTSRLFDIDKGTVQMKLLNDALFLEQVKVFSYESTDKDKS</sequence>
<keyword evidence="2" id="KW-1185">Reference proteome</keyword>
<organism evidence="1 2">
    <name type="scientific">Dryococelus australis</name>
    <dbReference type="NCBI Taxonomy" id="614101"/>
    <lineage>
        <taxon>Eukaryota</taxon>
        <taxon>Metazoa</taxon>
        <taxon>Ecdysozoa</taxon>
        <taxon>Arthropoda</taxon>
        <taxon>Hexapoda</taxon>
        <taxon>Insecta</taxon>
        <taxon>Pterygota</taxon>
        <taxon>Neoptera</taxon>
        <taxon>Polyneoptera</taxon>
        <taxon>Phasmatodea</taxon>
        <taxon>Verophasmatodea</taxon>
        <taxon>Anareolatae</taxon>
        <taxon>Phasmatidae</taxon>
        <taxon>Eurycanthinae</taxon>
        <taxon>Dryococelus</taxon>
    </lineage>
</organism>
<dbReference type="PANTHER" id="PTHR46704">
    <property type="entry name" value="CXC DOMAIN-CONTAINING PROTEIN-RELATED"/>
    <property type="match status" value="1"/>
</dbReference>
<proteinExistence type="predicted"/>
<dbReference type="EMBL" id="JARBHB010000001">
    <property type="protein sequence ID" value="KAJ8896527.1"/>
    <property type="molecule type" value="Genomic_DNA"/>
</dbReference>
<gene>
    <name evidence="1" type="ORF">PR048_001871</name>
</gene>